<dbReference type="FunFam" id="1.10.630.10:FF:000207">
    <property type="entry name" value="Putative cytochrome P450 superfamily protein"/>
    <property type="match status" value="1"/>
</dbReference>
<dbReference type="InterPro" id="IPR002401">
    <property type="entry name" value="Cyt_P450_E_grp-I"/>
</dbReference>
<protein>
    <recommendedName>
        <fullName evidence="4">Cytochrome P450</fullName>
    </recommendedName>
</protein>
<keyword evidence="1 2" id="KW-0349">Heme</keyword>
<dbReference type="Gene3D" id="1.10.630.10">
    <property type="entry name" value="Cytochrome P450"/>
    <property type="match status" value="1"/>
</dbReference>
<dbReference type="PANTHER" id="PTHR47951:SF3">
    <property type="entry name" value="CYTOCHROME P450, FAMILY 706, SUBFAMILY A, POLYPEPTIDE 4"/>
    <property type="match status" value="1"/>
</dbReference>
<feature type="binding site" description="axial binding residue" evidence="1">
    <location>
        <position position="143"/>
    </location>
    <ligand>
        <name>heme</name>
        <dbReference type="ChEBI" id="CHEBI:30413"/>
    </ligand>
    <ligandPart>
        <name>Fe</name>
        <dbReference type="ChEBI" id="CHEBI:18248"/>
    </ligandPart>
</feature>
<keyword evidence="2" id="KW-0560">Oxidoreductase</keyword>
<evidence type="ECO:0000313" key="3">
    <source>
        <dbReference type="EMBL" id="AFK37605.1"/>
    </source>
</evidence>
<dbReference type="GO" id="GO:0020037">
    <property type="term" value="F:heme binding"/>
    <property type="evidence" value="ECO:0007669"/>
    <property type="project" value="InterPro"/>
</dbReference>
<dbReference type="GO" id="GO:0016705">
    <property type="term" value="F:oxidoreductase activity, acting on paired donors, with incorporation or reduction of molecular oxygen"/>
    <property type="evidence" value="ECO:0007669"/>
    <property type="project" value="InterPro"/>
</dbReference>
<dbReference type="PRINTS" id="PR00385">
    <property type="entry name" value="P450"/>
</dbReference>
<evidence type="ECO:0000256" key="2">
    <source>
        <dbReference type="RuleBase" id="RU000461"/>
    </source>
</evidence>
<sequence length="205" mass="23142">MLVGGSDTSSNTVEFAMAEIMHKPEVMKRVQDELEGVVGKDNMVEESHLHKLPYLLAVMKETLRLHPTVPLLVPHCPSEATSTGGYTIPKGSRVFVNVWAIHRDPSIWEKPLESDPERFLDAKWDFCGNDFSYFPFGSGRRICVGIPMAERSVLYFLATLVHMFNWTVPEGEKLDISEKFGITLKKKIPLVAIPTPRLSNPDLYQ</sequence>
<reference evidence="3" key="1">
    <citation type="submission" date="2012-05" db="EMBL/GenBank/DDBJ databases">
        <authorList>
            <person name="Krishnakumar V."/>
            <person name="Cheung F."/>
            <person name="Xiao Y."/>
            <person name="Chan A."/>
            <person name="Moskal W.A."/>
            <person name="Town C.D."/>
        </authorList>
    </citation>
    <scope>NUCLEOTIDE SEQUENCE</scope>
</reference>
<accession>I3SBG3</accession>
<dbReference type="PRINTS" id="PR00463">
    <property type="entry name" value="EP450I"/>
</dbReference>
<dbReference type="InterPro" id="IPR017972">
    <property type="entry name" value="Cyt_P450_CS"/>
</dbReference>
<dbReference type="InterPro" id="IPR001128">
    <property type="entry name" value="Cyt_P450"/>
</dbReference>
<dbReference type="PROSITE" id="PS00086">
    <property type="entry name" value="CYTOCHROME_P450"/>
    <property type="match status" value="1"/>
</dbReference>
<dbReference type="Pfam" id="PF00067">
    <property type="entry name" value="p450"/>
    <property type="match status" value="1"/>
</dbReference>
<dbReference type="GO" id="GO:0005506">
    <property type="term" value="F:iron ion binding"/>
    <property type="evidence" value="ECO:0007669"/>
    <property type="project" value="InterPro"/>
</dbReference>
<keyword evidence="2" id="KW-0503">Monooxygenase</keyword>
<keyword evidence="1 2" id="KW-0479">Metal-binding</keyword>
<evidence type="ECO:0008006" key="4">
    <source>
        <dbReference type="Google" id="ProtNLM"/>
    </source>
</evidence>
<keyword evidence="1 2" id="KW-0408">Iron</keyword>
<proteinExistence type="evidence at transcript level"/>
<name>I3SBG3_LOTJA</name>
<dbReference type="SUPFAM" id="SSF48264">
    <property type="entry name" value="Cytochrome P450"/>
    <property type="match status" value="1"/>
</dbReference>
<dbReference type="GO" id="GO:0004497">
    <property type="term" value="F:monooxygenase activity"/>
    <property type="evidence" value="ECO:0007669"/>
    <property type="project" value="UniProtKB-KW"/>
</dbReference>
<dbReference type="EMBL" id="BT137810">
    <property type="protein sequence ID" value="AFK37605.1"/>
    <property type="molecule type" value="mRNA"/>
</dbReference>
<evidence type="ECO:0000256" key="1">
    <source>
        <dbReference type="PIRSR" id="PIRSR602401-1"/>
    </source>
</evidence>
<comment type="similarity">
    <text evidence="2">Belongs to the cytochrome P450 family.</text>
</comment>
<dbReference type="InterPro" id="IPR036396">
    <property type="entry name" value="Cyt_P450_sf"/>
</dbReference>
<comment type="cofactor">
    <cofactor evidence="1">
        <name>heme</name>
        <dbReference type="ChEBI" id="CHEBI:30413"/>
    </cofactor>
</comment>
<dbReference type="PANTHER" id="PTHR47951">
    <property type="entry name" value="OS08G0547900 PROTEIN"/>
    <property type="match status" value="1"/>
</dbReference>
<dbReference type="AlphaFoldDB" id="I3SBG3"/>
<organism evidence="3">
    <name type="scientific">Lotus japonicus</name>
    <name type="common">Lotus corniculatus var. japonicus</name>
    <dbReference type="NCBI Taxonomy" id="34305"/>
    <lineage>
        <taxon>Eukaryota</taxon>
        <taxon>Viridiplantae</taxon>
        <taxon>Streptophyta</taxon>
        <taxon>Embryophyta</taxon>
        <taxon>Tracheophyta</taxon>
        <taxon>Spermatophyta</taxon>
        <taxon>Magnoliopsida</taxon>
        <taxon>eudicotyledons</taxon>
        <taxon>Gunneridae</taxon>
        <taxon>Pentapetalae</taxon>
        <taxon>rosids</taxon>
        <taxon>fabids</taxon>
        <taxon>Fabales</taxon>
        <taxon>Fabaceae</taxon>
        <taxon>Papilionoideae</taxon>
        <taxon>50 kb inversion clade</taxon>
        <taxon>NPAAA clade</taxon>
        <taxon>Hologalegina</taxon>
        <taxon>robinioid clade</taxon>
        <taxon>Loteae</taxon>
        <taxon>Lotus</taxon>
    </lineage>
</organism>